<accession>A0A419T8A5</accession>
<dbReference type="PANTHER" id="PTHR34071">
    <property type="entry name" value="5-NITROIMIDAZOLE ANTIBIOTICS RESISTANCE PROTEIN, NIMA-FAMILY-RELATED PROTEIN-RELATED"/>
    <property type="match status" value="1"/>
</dbReference>
<name>A0A419T8A5_9FIRM</name>
<comment type="caution">
    <text evidence="1">The sequence shown here is derived from an EMBL/GenBank/DDBJ whole genome shotgun (WGS) entry which is preliminary data.</text>
</comment>
<dbReference type="Gene3D" id="2.30.110.10">
    <property type="entry name" value="Electron Transport, Fmn-binding Protein, Chain A"/>
    <property type="match status" value="1"/>
</dbReference>
<dbReference type="RefSeq" id="WP_120195649.1">
    <property type="nucleotide sequence ID" value="NZ_MCIA01000006.1"/>
</dbReference>
<sequence length="154" mass="17496">MIHEMRRKDREIGGERILDILRKLPYGILSTVDSHGQPYGVPISYVYKNEAIYMHCGKEGHKLDNLSQNPNVSFCVVGETNIIPDKFTTDYESVIVFGKASELTGEEKEEALLSILYKYSPEFLEKGRLYIKNAADKTTVIKIDIRHMTGKARG</sequence>
<dbReference type="InterPro" id="IPR012349">
    <property type="entry name" value="Split_barrel_FMN-bd"/>
</dbReference>
<dbReference type="PANTHER" id="PTHR34071:SF2">
    <property type="entry name" value="FLAVIN-NUCLEOTIDE-BINDING PROTEIN"/>
    <property type="match status" value="1"/>
</dbReference>
<dbReference type="AlphaFoldDB" id="A0A419T8A5"/>
<dbReference type="Proteomes" id="UP000284277">
    <property type="component" value="Unassembled WGS sequence"/>
</dbReference>
<organism evidence="1 2">
    <name type="scientific">Lacrimispora algidixylanolytica</name>
    <dbReference type="NCBI Taxonomy" id="94868"/>
    <lineage>
        <taxon>Bacteria</taxon>
        <taxon>Bacillati</taxon>
        <taxon>Bacillota</taxon>
        <taxon>Clostridia</taxon>
        <taxon>Lachnospirales</taxon>
        <taxon>Lachnospiraceae</taxon>
        <taxon>Lacrimispora</taxon>
    </lineage>
</organism>
<protein>
    <submittedName>
        <fullName evidence="1">MFS transporter</fullName>
    </submittedName>
</protein>
<proteinExistence type="predicted"/>
<dbReference type="EMBL" id="MCIA01000006">
    <property type="protein sequence ID" value="RKD33596.1"/>
    <property type="molecule type" value="Genomic_DNA"/>
</dbReference>
<gene>
    <name evidence="1" type="ORF">BET01_13755</name>
</gene>
<dbReference type="OrthoDB" id="9794935at2"/>
<keyword evidence="2" id="KW-1185">Reference proteome</keyword>
<dbReference type="InterPro" id="IPR024747">
    <property type="entry name" value="Pyridox_Oxase-rel"/>
</dbReference>
<dbReference type="Pfam" id="PF12900">
    <property type="entry name" value="Pyridox_ox_2"/>
    <property type="match status" value="1"/>
</dbReference>
<reference evidence="1 2" key="1">
    <citation type="submission" date="2016-08" db="EMBL/GenBank/DDBJ databases">
        <title>A new outlook on sporulation: Clostridium algidixylanolyticum.</title>
        <authorList>
            <person name="Poppleton D.I."/>
            <person name="Gribaldo S."/>
        </authorList>
    </citation>
    <scope>NUCLEOTIDE SEQUENCE [LARGE SCALE GENOMIC DNA]</scope>
    <source>
        <strain evidence="1 2">SPL73</strain>
    </source>
</reference>
<dbReference type="SUPFAM" id="SSF50475">
    <property type="entry name" value="FMN-binding split barrel"/>
    <property type="match status" value="1"/>
</dbReference>
<evidence type="ECO:0000313" key="2">
    <source>
        <dbReference type="Proteomes" id="UP000284277"/>
    </source>
</evidence>
<evidence type="ECO:0000313" key="1">
    <source>
        <dbReference type="EMBL" id="RKD33596.1"/>
    </source>
</evidence>